<evidence type="ECO:0000313" key="7">
    <source>
        <dbReference type="EMBL" id="SHN61590.1"/>
    </source>
</evidence>
<dbReference type="EMBL" id="FRDF01000013">
    <property type="protein sequence ID" value="SHN61590.1"/>
    <property type="molecule type" value="Genomic_DNA"/>
</dbReference>
<name>A0A1M7ST84_9SPHN</name>
<accession>A0A1M7ST84</accession>
<dbReference type="STRING" id="198312.SAMN02745193_02304"/>
<feature type="domain" description="RecX second three-helical" evidence="6">
    <location>
        <begin position="88"/>
        <end position="124"/>
    </location>
</feature>
<evidence type="ECO:0000256" key="5">
    <source>
        <dbReference type="SAM" id="MobiDB-lite"/>
    </source>
</evidence>
<comment type="similarity">
    <text evidence="2">Belongs to the RecX family.</text>
</comment>
<evidence type="ECO:0000256" key="2">
    <source>
        <dbReference type="ARBA" id="ARBA00009695"/>
    </source>
</evidence>
<evidence type="ECO:0000256" key="3">
    <source>
        <dbReference type="ARBA" id="ARBA00018111"/>
    </source>
</evidence>
<dbReference type="Pfam" id="PF02631">
    <property type="entry name" value="RecX_HTH2"/>
    <property type="match status" value="1"/>
</dbReference>
<dbReference type="Proteomes" id="UP000184391">
    <property type="component" value="Unassembled WGS sequence"/>
</dbReference>
<dbReference type="AlphaFoldDB" id="A0A1M7ST84"/>
<keyword evidence="4" id="KW-0963">Cytoplasm</keyword>
<evidence type="ECO:0000259" key="6">
    <source>
        <dbReference type="Pfam" id="PF02631"/>
    </source>
</evidence>
<dbReference type="InterPro" id="IPR036388">
    <property type="entry name" value="WH-like_DNA-bd_sf"/>
</dbReference>
<dbReference type="GO" id="GO:0005737">
    <property type="term" value="C:cytoplasm"/>
    <property type="evidence" value="ECO:0007669"/>
    <property type="project" value="UniProtKB-SubCell"/>
</dbReference>
<gene>
    <name evidence="7" type="ORF">SAMN02745193_02304</name>
</gene>
<reference evidence="8" key="1">
    <citation type="submission" date="2016-12" db="EMBL/GenBank/DDBJ databases">
        <authorList>
            <person name="Varghese N."/>
            <person name="Submissions S."/>
        </authorList>
    </citation>
    <scope>NUCLEOTIDE SEQUENCE [LARGE SCALE GENOMIC DNA]</scope>
    <source>
        <strain evidence="8">DSM 11032</strain>
    </source>
</reference>
<dbReference type="InterPro" id="IPR053924">
    <property type="entry name" value="RecX_HTH_2nd"/>
</dbReference>
<dbReference type="Gene3D" id="1.10.10.10">
    <property type="entry name" value="Winged helix-like DNA-binding domain superfamily/Winged helix DNA-binding domain"/>
    <property type="match status" value="1"/>
</dbReference>
<feature type="region of interest" description="Disordered" evidence="5">
    <location>
        <begin position="1"/>
        <end position="23"/>
    </location>
</feature>
<dbReference type="RefSeq" id="WP_072675151.1">
    <property type="nucleotide sequence ID" value="NZ_FRDF01000013.1"/>
</dbReference>
<dbReference type="OrthoDB" id="7432442at2"/>
<keyword evidence="8" id="KW-1185">Reference proteome</keyword>
<evidence type="ECO:0000256" key="4">
    <source>
        <dbReference type="ARBA" id="ARBA00022490"/>
    </source>
</evidence>
<evidence type="ECO:0000256" key="1">
    <source>
        <dbReference type="ARBA" id="ARBA00004496"/>
    </source>
</evidence>
<protein>
    <recommendedName>
        <fullName evidence="3">Regulatory protein RecX</fullName>
    </recommendedName>
</protein>
<comment type="subcellular location">
    <subcellularLocation>
        <location evidence="1">Cytoplasm</location>
    </subcellularLocation>
</comment>
<organism evidence="7 8">
    <name type="scientific">Erythrobacter sanguineus</name>
    <dbReference type="NCBI Taxonomy" id="198312"/>
    <lineage>
        <taxon>Bacteria</taxon>
        <taxon>Pseudomonadati</taxon>
        <taxon>Pseudomonadota</taxon>
        <taxon>Alphaproteobacteria</taxon>
        <taxon>Sphingomonadales</taxon>
        <taxon>Erythrobacteraceae</taxon>
        <taxon>Erythrobacter/Porphyrobacter group</taxon>
        <taxon>Erythrobacter</taxon>
    </lineage>
</organism>
<sequence>MVSGKGNSSSRGRDAGGRKRAKPPLGEAELRDLALSYAARFASTGARLEAYLARKLRERGIAADADGREARIDIPALVARLVDLGYVDDAAYARMRARDLGARGYGARRVEQALWAAGVDETIRADIAPDEAARRRAAILMAQKRRLGPYGTGGKDGADPLAIRKAREKAVAAMLRAGHDYDHVRFILDAAGTAEVDAWLDEAGDGEGNEGSW</sequence>
<proteinExistence type="inferred from homology"/>
<evidence type="ECO:0000313" key="8">
    <source>
        <dbReference type="Proteomes" id="UP000184391"/>
    </source>
</evidence>